<proteinExistence type="predicted"/>
<comment type="caution">
    <text evidence="1">The sequence shown here is derived from an EMBL/GenBank/DDBJ whole genome shotgun (WGS) entry which is preliminary data.</text>
</comment>
<gene>
    <name evidence="1" type="ORF">CEXT_100301</name>
</gene>
<organism evidence="1 2">
    <name type="scientific">Caerostris extrusa</name>
    <name type="common">Bark spider</name>
    <name type="synonym">Caerostris bankana</name>
    <dbReference type="NCBI Taxonomy" id="172846"/>
    <lineage>
        <taxon>Eukaryota</taxon>
        <taxon>Metazoa</taxon>
        <taxon>Ecdysozoa</taxon>
        <taxon>Arthropoda</taxon>
        <taxon>Chelicerata</taxon>
        <taxon>Arachnida</taxon>
        <taxon>Araneae</taxon>
        <taxon>Araneomorphae</taxon>
        <taxon>Entelegynae</taxon>
        <taxon>Araneoidea</taxon>
        <taxon>Araneidae</taxon>
        <taxon>Caerostris</taxon>
    </lineage>
</organism>
<evidence type="ECO:0000313" key="2">
    <source>
        <dbReference type="Proteomes" id="UP001054945"/>
    </source>
</evidence>
<dbReference type="AlphaFoldDB" id="A0AAV4P919"/>
<dbReference type="Proteomes" id="UP001054945">
    <property type="component" value="Unassembled WGS sequence"/>
</dbReference>
<protein>
    <submittedName>
        <fullName evidence="1">Uncharacterized protein</fullName>
    </submittedName>
</protein>
<evidence type="ECO:0000313" key="1">
    <source>
        <dbReference type="EMBL" id="GIX92508.1"/>
    </source>
</evidence>
<name>A0AAV4P919_CAEEX</name>
<sequence length="111" mass="12738">MEYFRRIARDRMLGSEGASLIYGNQTHSSPPASYHEKANFVELQLEHNYEVDSLWGMWESGSSENGGLKALVSALDRWAAEIVTHRNDELYVVSRNVNNKDIIYYATNRLI</sequence>
<keyword evidence="2" id="KW-1185">Reference proteome</keyword>
<dbReference type="EMBL" id="BPLR01004132">
    <property type="protein sequence ID" value="GIX92508.1"/>
    <property type="molecule type" value="Genomic_DNA"/>
</dbReference>
<accession>A0AAV4P919</accession>
<reference evidence="1 2" key="1">
    <citation type="submission" date="2021-06" db="EMBL/GenBank/DDBJ databases">
        <title>Caerostris extrusa draft genome.</title>
        <authorList>
            <person name="Kono N."/>
            <person name="Arakawa K."/>
        </authorList>
    </citation>
    <scope>NUCLEOTIDE SEQUENCE [LARGE SCALE GENOMIC DNA]</scope>
</reference>